<dbReference type="EMBL" id="PQIB02000017">
    <property type="protein sequence ID" value="RLM58090.1"/>
    <property type="molecule type" value="Genomic_DNA"/>
</dbReference>
<evidence type="ECO:0000313" key="2">
    <source>
        <dbReference type="EMBL" id="RLM58090.1"/>
    </source>
</evidence>
<accession>A0A3L6PJW4</accession>
<protein>
    <submittedName>
        <fullName evidence="2">BTB/POZ and MATH domain-containing protein 2-like</fullName>
    </submittedName>
</protein>
<dbReference type="Proteomes" id="UP000275267">
    <property type="component" value="Unassembled WGS sequence"/>
</dbReference>
<evidence type="ECO:0000313" key="3">
    <source>
        <dbReference type="Proteomes" id="UP000275267"/>
    </source>
</evidence>
<reference evidence="3" key="1">
    <citation type="journal article" date="2019" name="Nat. Commun.">
        <title>The genome of broomcorn millet.</title>
        <authorList>
            <person name="Zou C."/>
            <person name="Miki D."/>
            <person name="Li D."/>
            <person name="Tang Q."/>
            <person name="Xiao L."/>
            <person name="Rajput S."/>
            <person name="Deng P."/>
            <person name="Jia W."/>
            <person name="Huang R."/>
            <person name="Zhang M."/>
            <person name="Sun Y."/>
            <person name="Hu J."/>
            <person name="Fu X."/>
            <person name="Schnable P.S."/>
            <person name="Li F."/>
            <person name="Zhang H."/>
            <person name="Feng B."/>
            <person name="Zhu X."/>
            <person name="Liu R."/>
            <person name="Schnable J.C."/>
            <person name="Zhu J.-K."/>
            <person name="Zhang H."/>
        </authorList>
    </citation>
    <scope>NUCLEOTIDE SEQUENCE [LARGE SCALE GENOMIC DNA]</scope>
</reference>
<dbReference type="AlphaFoldDB" id="A0A3L6PJW4"/>
<evidence type="ECO:0000256" key="1">
    <source>
        <dbReference type="SAM" id="MobiDB-lite"/>
    </source>
</evidence>
<comment type="caution">
    <text evidence="2">The sequence shown here is derived from an EMBL/GenBank/DDBJ whole genome shotgun (WGS) entry which is preliminary data.</text>
</comment>
<proteinExistence type="predicted"/>
<gene>
    <name evidence="2" type="ORF">C2845_PM18G11470</name>
</gene>
<sequence>MSSSPDPVAALGDAWRRAREAFCFSSVRGREATGTHLLRIGNYSTVASVCSRGNGRATVMLRLLDNRFLGRAADATAAYRVAFLDGEGSTVYSTSVVPAKAEERKQALRRLKDDSLSIRCDVTVQGLENEARVRDNSNNNGEDEKGRRRSGRGRAVGDSGALVPLGAGRLAGRAAGAGPSGTRASQGAGHLAGLGRTLGAAGMRTAGAV</sequence>
<name>A0A3L6PJW4_PANMI</name>
<keyword evidence="3" id="KW-1185">Reference proteome</keyword>
<organism evidence="2 3">
    <name type="scientific">Panicum miliaceum</name>
    <name type="common">Proso millet</name>
    <name type="synonym">Broomcorn millet</name>
    <dbReference type="NCBI Taxonomy" id="4540"/>
    <lineage>
        <taxon>Eukaryota</taxon>
        <taxon>Viridiplantae</taxon>
        <taxon>Streptophyta</taxon>
        <taxon>Embryophyta</taxon>
        <taxon>Tracheophyta</taxon>
        <taxon>Spermatophyta</taxon>
        <taxon>Magnoliopsida</taxon>
        <taxon>Liliopsida</taxon>
        <taxon>Poales</taxon>
        <taxon>Poaceae</taxon>
        <taxon>PACMAD clade</taxon>
        <taxon>Panicoideae</taxon>
        <taxon>Panicodae</taxon>
        <taxon>Paniceae</taxon>
        <taxon>Panicinae</taxon>
        <taxon>Panicum</taxon>
        <taxon>Panicum sect. Panicum</taxon>
    </lineage>
</organism>
<dbReference type="STRING" id="4540.A0A3L6PJW4"/>
<feature type="region of interest" description="Disordered" evidence="1">
    <location>
        <begin position="134"/>
        <end position="161"/>
    </location>
</feature>